<dbReference type="InterPro" id="IPR011990">
    <property type="entry name" value="TPR-like_helical_dom_sf"/>
</dbReference>
<evidence type="ECO:0000313" key="1">
    <source>
        <dbReference type="EMBL" id="ORY03564.1"/>
    </source>
</evidence>
<keyword evidence="2" id="KW-1185">Reference proteome</keyword>
<dbReference type="Proteomes" id="UP000193144">
    <property type="component" value="Unassembled WGS sequence"/>
</dbReference>
<proteinExistence type="predicted"/>
<dbReference type="AlphaFoldDB" id="A0A1Y1Z0B7"/>
<gene>
    <name evidence="1" type="ORF">BCR34DRAFT_573435</name>
</gene>
<name>A0A1Y1Z0B7_9PLEO</name>
<evidence type="ECO:0000313" key="2">
    <source>
        <dbReference type="Proteomes" id="UP000193144"/>
    </source>
</evidence>
<comment type="caution">
    <text evidence="1">The sequence shown here is derived from an EMBL/GenBank/DDBJ whole genome shotgun (WGS) entry which is preliminary data.</text>
</comment>
<protein>
    <submittedName>
        <fullName evidence="1">Uncharacterized protein</fullName>
    </submittedName>
</protein>
<dbReference type="OrthoDB" id="414698at2759"/>
<dbReference type="Pfam" id="PF06041">
    <property type="entry name" value="DUF924"/>
    <property type="match status" value="1"/>
</dbReference>
<dbReference type="Gene3D" id="1.25.40.10">
    <property type="entry name" value="Tetratricopeptide repeat domain"/>
    <property type="match status" value="1"/>
</dbReference>
<sequence length="313" mass="35884">MASDVTSPISDYDQYLASLLTESRLASIFKLGIPLPKSDPKAFPSDYDPQDPVQSVWKPLCWPPLLALSKKRGSSIPDFLTFLPPPSSTDFPECALGLLILLDQAPRIICNGMDERWRSAYFDPLALRFAYQLHALPESENLERQSRWLDPALNFAFPHYILARLLLRAPFAHAENMDAQNMVTQLNIEFRKEVETYYGVPDLYYDPELAGGNDTLAFSKIARAGFPKKKEGEEYDWKTHAFWYCWIIDAHPPIIRTFGHYPYRNRALGRETSEEEERWLVETERFGESVEESDAARIREDIEKGVWTGLGEG</sequence>
<dbReference type="EMBL" id="MCFA01000145">
    <property type="protein sequence ID" value="ORY03564.1"/>
    <property type="molecule type" value="Genomic_DNA"/>
</dbReference>
<dbReference type="InterPro" id="IPR010323">
    <property type="entry name" value="DUF924"/>
</dbReference>
<accession>A0A1Y1Z0B7</accession>
<dbReference type="SUPFAM" id="SSF48452">
    <property type="entry name" value="TPR-like"/>
    <property type="match status" value="1"/>
</dbReference>
<reference evidence="1 2" key="1">
    <citation type="submission" date="2016-07" db="EMBL/GenBank/DDBJ databases">
        <title>Pervasive Adenine N6-methylation of Active Genes in Fungi.</title>
        <authorList>
            <consortium name="DOE Joint Genome Institute"/>
            <person name="Mondo S.J."/>
            <person name="Dannebaum R.O."/>
            <person name="Kuo R.C."/>
            <person name="Labutti K."/>
            <person name="Haridas S."/>
            <person name="Kuo A."/>
            <person name="Salamov A."/>
            <person name="Ahrendt S.R."/>
            <person name="Lipzen A."/>
            <person name="Sullivan W."/>
            <person name="Andreopoulos W.B."/>
            <person name="Clum A."/>
            <person name="Lindquist E."/>
            <person name="Daum C."/>
            <person name="Ramamoorthy G.K."/>
            <person name="Gryganskyi A."/>
            <person name="Culley D."/>
            <person name="Magnuson J.K."/>
            <person name="James T.Y."/>
            <person name="O'Malley M.A."/>
            <person name="Stajich J.E."/>
            <person name="Spatafora J.W."/>
            <person name="Visel A."/>
            <person name="Grigoriev I.V."/>
        </authorList>
    </citation>
    <scope>NUCLEOTIDE SEQUENCE [LARGE SCALE GENOMIC DNA]</scope>
    <source>
        <strain evidence="1 2">CBS 115471</strain>
    </source>
</reference>
<organism evidence="1 2">
    <name type="scientific">Clohesyomyces aquaticus</name>
    <dbReference type="NCBI Taxonomy" id="1231657"/>
    <lineage>
        <taxon>Eukaryota</taxon>
        <taxon>Fungi</taxon>
        <taxon>Dikarya</taxon>
        <taxon>Ascomycota</taxon>
        <taxon>Pezizomycotina</taxon>
        <taxon>Dothideomycetes</taxon>
        <taxon>Pleosporomycetidae</taxon>
        <taxon>Pleosporales</taxon>
        <taxon>Lindgomycetaceae</taxon>
        <taxon>Clohesyomyces</taxon>
    </lineage>
</organism>